<organism evidence="2 3">
    <name type="scientific">Limnospira platensis NIES-46</name>
    <dbReference type="NCBI Taxonomy" id="1236695"/>
    <lineage>
        <taxon>Bacteria</taxon>
        <taxon>Bacillati</taxon>
        <taxon>Cyanobacteriota</taxon>
        <taxon>Cyanophyceae</taxon>
        <taxon>Oscillatoriophycideae</taxon>
        <taxon>Oscillatoriales</taxon>
        <taxon>Sirenicapillariaceae</taxon>
        <taxon>Limnospira</taxon>
    </lineage>
</organism>
<dbReference type="GeneID" id="301684200"/>
<dbReference type="Proteomes" id="UP000326169">
    <property type="component" value="Unassembled WGS sequence"/>
</dbReference>
<reference evidence="2 3" key="1">
    <citation type="journal article" date="2019" name="J Genomics">
        <title>The Draft Genome of a Hydrogen-producing Cyanobacterium, Arthrospira platensis NIES-46.</title>
        <authorList>
            <person name="Suzuki S."/>
            <person name="Yamaguchi H."/>
            <person name="Kawachi M."/>
        </authorList>
    </citation>
    <scope>NUCLEOTIDE SEQUENCE [LARGE SCALE GENOMIC DNA]</scope>
    <source>
        <strain evidence="2 3">NIES-46</strain>
    </source>
</reference>
<evidence type="ECO:0000313" key="3">
    <source>
        <dbReference type="Proteomes" id="UP000326169"/>
    </source>
</evidence>
<comment type="caution">
    <text evidence="2">The sequence shown here is derived from an EMBL/GenBank/DDBJ whole genome shotgun (WGS) entry which is preliminary data.</text>
</comment>
<evidence type="ECO:0000256" key="1">
    <source>
        <dbReference type="SAM" id="Phobius"/>
    </source>
</evidence>
<feature type="transmembrane region" description="Helical" evidence="1">
    <location>
        <begin position="7"/>
        <end position="29"/>
    </location>
</feature>
<feature type="transmembrane region" description="Helical" evidence="1">
    <location>
        <begin position="78"/>
        <end position="98"/>
    </location>
</feature>
<keyword evidence="3" id="KW-1185">Reference proteome</keyword>
<name>A0A5M3T793_LIMPL</name>
<dbReference type="EMBL" id="BIMW01000127">
    <property type="protein sequence ID" value="GCE95354.1"/>
    <property type="molecule type" value="Genomic_DNA"/>
</dbReference>
<keyword evidence="1" id="KW-0472">Membrane</keyword>
<gene>
    <name evidence="2" type="ORF">NIES46_34170</name>
</gene>
<keyword evidence="1" id="KW-1133">Transmembrane helix</keyword>
<sequence length="177" mass="19952">MINLNKTYLYMVAGWLLLMGFSGVSSAAIPSAIPELNPTKIGAQNPSFINRYSANQRSLIQKEVNHTRKRLNPFLNTWILIAVLIPSTISITILVWFFRQAQQVKACCQNLEAYKEEILEQIRYMTENAQDIIDELDATVNLSEVQIEVIASQIQSLSIEDGSNSAFTVETENLEVK</sequence>
<evidence type="ECO:0000313" key="2">
    <source>
        <dbReference type="EMBL" id="GCE95354.1"/>
    </source>
</evidence>
<dbReference type="RefSeq" id="WP_006620148.1">
    <property type="nucleotide sequence ID" value="NZ_BIMW01000127.1"/>
</dbReference>
<keyword evidence="1" id="KW-0812">Transmembrane</keyword>
<protein>
    <submittedName>
        <fullName evidence="2">Uncharacterized protein</fullName>
    </submittedName>
</protein>
<accession>A0A5M3T793</accession>
<proteinExistence type="predicted"/>